<evidence type="ECO:0000256" key="5">
    <source>
        <dbReference type="ARBA" id="ARBA00022989"/>
    </source>
</evidence>
<feature type="transmembrane region" description="Helical" evidence="7">
    <location>
        <begin position="141"/>
        <end position="163"/>
    </location>
</feature>
<dbReference type="SUPFAM" id="SSF161098">
    <property type="entry name" value="MetI-like"/>
    <property type="match status" value="1"/>
</dbReference>
<keyword evidence="6 7" id="KW-0472">Membrane</keyword>
<sequence length="303" mass="31998">MALGIVEDVVAHQPGPTAGPAAGPHDANDLEPARARRRRRVDWALLLSGLPLLLILGFAFFPGVFTSQDPLNGIATQVMQGPSGEHWFGTDHLGRDVFARVVYGTSQTFLTAGLAVLVGLVVGSALGLASATLGRWVDPVIMRLIDVLLAIPSFLIALIIVTASEPGPISLGIGVGIGSIATFARLTRTEVMRIRALDYVEAAHLNGGNAWSVARRHVVPNAAGQILSLLVVDFGVAILAISSLGFLGFGAPPPTPEWGLIIAEGRQYLGAAWWMTTLPGLVIVLTVVLLGIFGRCVQKQLRF</sequence>
<gene>
    <name evidence="9" type="ORF">SAMN04487966_107132</name>
</gene>
<dbReference type="GO" id="GO:0055085">
    <property type="term" value="P:transmembrane transport"/>
    <property type="evidence" value="ECO:0007669"/>
    <property type="project" value="InterPro"/>
</dbReference>
<evidence type="ECO:0000259" key="8">
    <source>
        <dbReference type="PROSITE" id="PS50928"/>
    </source>
</evidence>
<accession>A0A1I7MNM0</accession>
<feature type="transmembrane region" description="Helical" evidence="7">
    <location>
        <begin position="169"/>
        <end position="187"/>
    </location>
</feature>
<feature type="domain" description="ABC transmembrane type-1" evidence="8">
    <location>
        <begin position="105"/>
        <end position="294"/>
    </location>
</feature>
<evidence type="ECO:0000256" key="3">
    <source>
        <dbReference type="ARBA" id="ARBA00022475"/>
    </source>
</evidence>
<dbReference type="GO" id="GO:0005886">
    <property type="term" value="C:plasma membrane"/>
    <property type="evidence" value="ECO:0007669"/>
    <property type="project" value="UniProtKB-SubCell"/>
</dbReference>
<dbReference type="InterPro" id="IPR050366">
    <property type="entry name" value="BP-dependent_transpt_permease"/>
</dbReference>
<evidence type="ECO:0000256" key="7">
    <source>
        <dbReference type="RuleBase" id="RU363032"/>
    </source>
</evidence>
<evidence type="ECO:0000313" key="10">
    <source>
        <dbReference type="Proteomes" id="UP000198881"/>
    </source>
</evidence>
<keyword evidence="3" id="KW-1003">Cell membrane</keyword>
<dbReference type="InterPro" id="IPR000515">
    <property type="entry name" value="MetI-like"/>
</dbReference>
<dbReference type="InterPro" id="IPR035906">
    <property type="entry name" value="MetI-like_sf"/>
</dbReference>
<feature type="transmembrane region" description="Helical" evidence="7">
    <location>
        <begin position="226"/>
        <end position="251"/>
    </location>
</feature>
<evidence type="ECO:0000256" key="4">
    <source>
        <dbReference type="ARBA" id="ARBA00022692"/>
    </source>
</evidence>
<reference evidence="9 10" key="1">
    <citation type="submission" date="2016-10" db="EMBL/GenBank/DDBJ databases">
        <authorList>
            <person name="de Groot N.N."/>
        </authorList>
    </citation>
    <scope>NUCLEOTIDE SEQUENCE [LARGE SCALE GENOMIC DNA]</scope>
    <source>
        <strain evidence="9 10">CGMCC 1.7054</strain>
    </source>
</reference>
<name>A0A1I7MNM0_9MICC</name>
<comment type="subcellular location">
    <subcellularLocation>
        <location evidence="1 7">Cell membrane</location>
        <topology evidence="1 7">Multi-pass membrane protein</topology>
    </subcellularLocation>
</comment>
<protein>
    <submittedName>
        <fullName evidence="9">Peptide/nickel transport system permease protein</fullName>
    </submittedName>
</protein>
<dbReference type="AlphaFoldDB" id="A0A1I7MNM0"/>
<feature type="transmembrane region" description="Helical" evidence="7">
    <location>
        <begin position="109"/>
        <end position="129"/>
    </location>
</feature>
<dbReference type="STRING" id="574650.SAMN04487966_107132"/>
<feature type="transmembrane region" description="Helical" evidence="7">
    <location>
        <begin position="271"/>
        <end position="293"/>
    </location>
</feature>
<dbReference type="OrthoDB" id="9812701at2"/>
<dbReference type="Proteomes" id="UP000198881">
    <property type="component" value="Unassembled WGS sequence"/>
</dbReference>
<dbReference type="Gene3D" id="1.10.3720.10">
    <property type="entry name" value="MetI-like"/>
    <property type="match status" value="1"/>
</dbReference>
<keyword evidence="5 7" id="KW-1133">Transmembrane helix</keyword>
<keyword evidence="10" id="KW-1185">Reference proteome</keyword>
<dbReference type="PROSITE" id="PS50928">
    <property type="entry name" value="ABC_TM1"/>
    <property type="match status" value="1"/>
</dbReference>
<keyword evidence="2 7" id="KW-0813">Transport</keyword>
<dbReference type="PANTHER" id="PTHR43386:SF1">
    <property type="entry name" value="D,D-DIPEPTIDE TRANSPORT SYSTEM PERMEASE PROTEIN DDPC-RELATED"/>
    <property type="match status" value="1"/>
</dbReference>
<dbReference type="EMBL" id="FPCG01000007">
    <property type="protein sequence ID" value="SFV23516.1"/>
    <property type="molecule type" value="Genomic_DNA"/>
</dbReference>
<evidence type="ECO:0000313" key="9">
    <source>
        <dbReference type="EMBL" id="SFV23516.1"/>
    </source>
</evidence>
<organism evidence="9 10">
    <name type="scientific">Micrococcus terreus</name>
    <dbReference type="NCBI Taxonomy" id="574650"/>
    <lineage>
        <taxon>Bacteria</taxon>
        <taxon>Bacillati</taxon>
        <taxon>Actinomycetota</taxon>
        <taxon>Actinomycetes</taxon>
        <taxon>Micrococcales</taxon>
        <taxon>Micrococcaceae</taxon>
        <taxon>Micrococcus</taxon>
    </lineage>
</organism>
<dbReference type="CDD" id="cd06261">
    <property type="entry name" value="TM_PBP2"/>
    <property type="match status" value="1"/>
</dbReference>
<evidence type="ECO:0000256" key="6">
    <source>
        <dbReference type="ARBA" id="ARBA00023136"/>
    </source>
</evidence>
<dbReference type="PANTHER" id="PTHR43386">
    <property type="entry name" value="OLIGOPEPTIDE TRANSPORT SYSTEM PERMEASE PROTEIN APPC"/>
    <property type="match status" value="1"/>
</dbReference>
<feature type="transmembrane region" description="Helical" evidence="7">
    <location>
        <begin position="43"/>
        <end position="65"/>
    </location>
</feature>
<evidence type="ECO:0000256" key="1">
    <source>
        <dbReference type="ARBA" id="ARBA00004651"/>
    </source>
</evidence>
<comment type="similarity">
    <text evidence="7">Belongs to the binding-protein-dependent transport system permease family.</text>
</comment>
<keyword evidence="4 7" id="KW-0812">Transmembrane</keyword>
<evidence type="ECO:0000256" key="2">
    <source>
        <dbReference type="ARBA" id="ARBA00022448"/>
    </source>
</evidence>
<dbReference type="Pfam" id="PF00528">
    <property type="entry name" value="BPD_transp_1"/>
    <property type="match status" value="1"/>
</dbReference>
<proteinExistence type="inferred from homology"/>